<reference evidence="2" key="2">
    <citation type="submission" date="2020-11" db="EMBL/GenBank/DDBJ databases">
        <title>Description of novel Gluconobacter species.</title>
        <authorList>
            <person name="Cleenwerck I."/>
            <person name="Cnockaert M."/>
            <person name="Borremans W."/>
            <person name="Wieme A.D."/>
            <person name="De Vuyst L."/>
            <person name="Vandamme P."/>
        </authorList>
    </citation>
    <scope>NUCLEOTIDE SEQUENCE</scope>
    <source>
        <strain evidence="2">R71697</strain>
    </source>
</reference>
<proteinExistence type="predicted"/>
<keyword evidence="1" id="KW-0812">Transmembrane</keyword>
<dbReference type="Proteomes" id="UP000661006">
    <property type="component" value="Unassembled WGS sequence"/>
</dbReference>
<evidence type="ECO:0000313" key="2">
    <source>
        <dbReference type="EMBL" id="MBF0871837.1"/>
    </source>
</evidence>
<gene>
    <name evidence="2" type="ORF">HKD32_13420</name>
</gene>
<keyword evidence="1" id="KW-1133">Transmembrane helix</keyword>
<feature type="transmembrane region" description="Helical" evidence="1">
    <location>
        <begin position="56"/>
        <end position="79"/>
    </location>
</feature>
<dbReference type="GeneID" id="81475698"/>
<name>A0A149S8G2_GLUJA</name>
<dbReference type="AlphaFoldDB" id="A0A149S8G2"/>
<comment type="caution">
    <text evidence="2">The sequence shown here is derived from an EMBL/GenBank/DDBJ whole genome shotgun (WGS) entry which is preliminary data.</text>
</comment>
<protein>
    <submittedName>
        <fullName evidence="2">Uncharacterized protein</fullName>
    </submittedName>
</protein>
<keyword evidence="1" id="KW-0472">Membrane</keyword>
<dbReference type="EMBL" id="JABCQN010000008">
    <property type="protein sequence ID" value="MBF0871837.1"/>
    <property type="molecule type" value="Genomic_DNA"/>
</dbReference>
<sequence length="92" mass="10023">MNKDRLMALLPPPQRSKHKEDRYKAIASVLQTFALSAWGLGIVTPLISGTGPLTPMRAVTCFFLGAALEAISLTFLAYIPYPEDKTEAKTNG</sequence>
<dbReference type="GeneID" id="76196142"/>
<reference evidence="2" key="1">
    <citation type="submission" date="2020-04" db="EMBL/GenBank/DDBJ databases">
        <authorList>
            <person name="Sombolestani A."/>
        </authorList>
    </citation>
    <scope>NUCLEOTIDE SEQUENCE</scope>
    <source>
        <strain evidence="2">R71697</strain>
    </source>
</reference>
<accession>A0A149S8G2</accession>
<evidence type="ECO:0000313" key="3">
    <source>
        <dbReference type="Proteomes" id="UP000661006"/>
    </source>
</evidence>
<dbReference type="RefSeq" id="WP_010505526.1">
    <property type="nucleotide sequence ID" value="NZ_JABCQN010000008.1"/>
</dbReference>
<organism evidence="2 3">
    <name type="scientific">Gluconobacter japonicus</name>
    <dbReference type="NCBI Taxonomy" id="376620"/>
    <lineage>
        <taxon>Bacteria</taxon>
        <taxon>Pseudomonadati</taxon>
        <taxon>Pseudomonadota</taxon>
        <taxon>Alphaproteobacteria</taxon>
        <taxon>Acetobacterales</taxon>
        <taxon>Acetobacteraceae</taxon>
        <taxon>Gluconobacter</taxon>
    </lineage>
</organism>
<evidence type="ECO:0000256" key="1">
    <source>
        <dbReference type="SAM" id="Phobius"/>
    </source>
</evidence>
<feature type="transmembrane region" description="Helical" evidence="1">
    <location>
        <begin position="25"/>
        <end position="44"/>
    </location>
</feature>